<protein>
    <recommendedName>
        <fullName evidence="3">Tetratricopeptide repeat-containing protein</fullName>
    </recommendedName>
</protein>
<dbReference type="OrthoDB" id="714416at2"/>
<sequence>MKKEKKKDPLFSLIKSLSKSEKRQFKLYAGRLEGNTQSNFMALFVLMDKLNVYDEKLILARTGIKKQQISNTKAHLYRQILISLRLSPIHQNSITQIREQIDFATILYTKGLYKQSLRLLDKTKSVAVVKEQYNLAYEIIELEKVIESQYITRSMSDRADTLAIEAKNINQKNMVTSKLSNLSLQLYSWFLKHGYARNDKDTQTVEQYYADRIPKYKFSDLGFTSKMYLYQANLWQGFITQDFLSCYRNSQKLVQLFHDLPDMKKLHPVFYLKAVNYLLESLFYLQKKDKFKEILDELTKEINEEKIFSSENTQNLCFLYLYQHKINSFYLTGDFNKGTEFVKDVLIELNKTDKKIDAHHVMLFYYKIACMYFGAGDYEHCIFYLNKIIKNKDLKMREDLLCYTRVLNLVAHYESGDDEYIEELIKSTYKFLLKMNNLYEVQRKMIKFLRNLSNLYPHELRKAFKELYEELKVYEDHPYEKRSFLYLDILSWLESNIKGVPVEDIVKQKILKARH</sequence>
<name>A0A1M5T7Z3_9FLAO</name>
<dbReference type="RefSeq" id="WP_073118341.1">
    <property type="nucleotide sequence ID" value="NZ_BMEN01000001.1"/>
</dbReference>
<organism evidence="1 2">
    <name type="scientific">Wenyingzhuangia marina</name>
    <dbReference type="NCBI Taxonomy" id="1195760"/>
    <lineage>
        <taxon>Bacteria</taxon>
        <taxon>Pseudomonadati</taxon>
        <taxon>Bacteroidota</taxon>
        <taxon>Flavobacteriia</taxon>
        <taxon>Flavobacteriales</taxon>
        <taxon>Flavobacteriaceae</taxon>
        <taxon>Wenyingzhuangia</taxon>
    </lineage>
</organism>
<proteinExistence type="predicted"/>
<evidence type="ECO:0008006" key="3">
    <source>
        <dbReference type="Google" id="ProtNLM"/>
    </source>
</evidence>
<dbReference type="Proteomes" id="UP000184109">
    <property type="component" value="Unassembled WGS sequence"/>
</dbReference>
<reference evidence="2" key="1">
    <citation type="submission" date="2016-11" db="EMBL/GenBank/DDBJ databases">
        <authorList>
            <person name="Varghese N."/>
            <person name="Submissions S."/>
        </authorList>
    </citation>
    <scope>NUCLEOTIDE SEQUENCE [LARGE SCALE GENOMIC DNA]</scope>
    <source>
        <strain evidence="2">DSM 100572</strain>
    </source>
</reference>
<evidence type="ECO:0000313" key="1">
    <source>
        <dbReference type="EMBL" id="SHH46816.1"/>
    </source>
</evidence>
<keyword evidence="2" id="KW-1185">Reference proteome</keyword>
<dbReference type="EMBL" id="FQXQ01000001">
    <property type="protein sequence ID" value="SHH46816.1"/>
    <property type="molecule type" value="Genomic_DNA"/>
</dbReference>
<dbReference type="AlphaFoldDB" id="A0A1M5T7Z3"/>
<evidence type="ECO:0000313" key="2">
    <source>
        <dbReference type="Proteomes" id="UP000184109"/>
    </source>
</evidence>
<gene>
    <name evidence="1" type="ORF">SAMN05444281_0740</name>
</gene>
<accession>A0A1M5T7Z3</accession>
<dbReference type="STRING" id="1195760.SAMN05444281_0740"/>